<dbReference type="NCBIfam" id="TIGR00254">
    <property type="entry name" value="GGDEF"/>
    <property type="match status" value="1"/>
</dbReference>
<dbReference type="Pfam" id="PF20966">
    <property type="entry name" value="MASE6"/>
    <property type="match status" value="1"/>
</dbReference>
<dbReference type="InterPro" id="IPR029787">
    <property type="entry name" value="Nucleotide_cyclase"/>
</dbReference>
<evidence type="ECO:0000313" key="5">
    <source>
        <dbReference type="EMBL" id="ARD21472.1"/>
    </source>
</evidence>
<keyword evidence="3" id="KW-0472">Membrane</keyword>
<dbReference type="PANTHER" id="PTHR45138">
    <property type="entry name" value="REGULATORY COMPONENTS OF SENSORY TRANSDUCTION SYSTEM"/>
    <property type="match status" value="1"/>
</dbReference>
<evidence type="ECO:0000259" key="4">
    <source>
        <dbReference type="PROSITE" id="PS50887"/>
    </source>
</evidence>
<dbReference type="InterPro" id="IPR043128">
    <property type="entry name" value="Rev_trsase/Diguanyl_cyclase"/>
</dbReference>
<dbReference type="Gene3D" id="3.30.70.270">
    <property type="match status" value="1"/>
</dbReference>
<evidence type="ECO:0000256" key="1">
    <source>
        <dbReference type="ARBA" id="ARBA00012528"/>
    </source>
</evidence>
<dbReference type="InterPro" id="IPR048435">
    <property type="entry name" value="MASE6"/>
</dbReference>
<dbReference type="SMART" id="SM00267">
    <property type="entry name" value="GGDEF"/>
    <property type="match status" value="1"/>
</dbReference>
<gene>
    <name evidence="5" type="ORF">SJ2017_1145</name>
</gene>
<feature type="transmembrane region" description="Helical" evidence="3">
    <location>
        <begin position="31"/>
        <end position="54"/>
    </location>
</feature>
<feature type="transmembrane region" description="Helical" evidence="3">
    <location>
        <begin position="91"/>
        <end position="109"/>
    </location>
</feature>
<name>A0ABN4YDP7_9GAMM</name>
<dbReference type="EMBL" id="CP020472">
    <property type="protein sequence ID" value="ARD21472.1"/>
    <property type="molecule type" value="Genomic_DNA"/>
</dbReference>
<dbReference type="InterPro" id="IPR000160">
    <property type="entry name" value="GGDEF_dom"/>
</dbReference>
<evidence type="ECO:0000256" key="3">
    <source>
        <dbReference type="SAM" id="Phobius"/>
    </source>
</evidence>
<sequence>MKFLPAIKTLLVNYLNRGTELYDDPEKRHRILIINWFGMVGFSITFILGINAYFQNNDHLAIVLLLSCVLFFLSLLNHWKFLKQYRFETSATLIQLSLLALMLYLVYSGGANNTGPLWVFLVPPVMMFFGGLKGGLRNTSVFITCYCIIMFYPENQLLEASYTHEFKTRVLYSLITLTFLSGYYEYSRHQSFQHVKQLSAKFEQQALRDHLTDIPNRRAMMEQLNYEYARVVRNNYDMSILLIDVDFFKKINDKYGHQCGDEVLIKLAKSFTATLRKQDMISRWGGEEFLILLPHTGFNDAFEVAEKIRKTIQQNPITFDDKTIEITVSIGIGKADIHHSVDSAISQADEHLYQAKEEGRDSVYPKVDKIA</sequence>
<dbReference type="PANTHER" id="PTHR45138:SF9">
    <property type="entry name" value="DIGUANYLATE CYCLASE DGCM-RELATED"/>
    <property type="match status" value="1"/>
</dbReference>
<reference evidence="5 6" key="1">
    <citation type="submission" date="2017-03" db="EMBL/GenBank/DDBJ databases">
        <title>Genome sequencing of Shewanella japonica KCTC 22435.</title>
        <authorList>
            <person name="Kim K.M."/>
        </authorList>
    </citation>
    <scope>NUCLEOTIDE SEQUENCE [LARGE SCALE GENOMIC DNA]</scope>
    <source>
        <strain evidence="5 6">KCTC 22435</strain>
    </source>
</reference>
<dbReference type="Pfam" id="PF00990">
    <property type="entry name" value="GGDEF"/>
    <property type="match status" value="1"/>
</dbReference>
<proteinExistence type="predicted"/>
<dbReference type="RefSeq" id="WP_080915169.1">
    <property type="nucleotide sequence ID" value="NZ_CP020472.1"/>
</dbReference>
<dbReference type="PROSITE" id="PS50887">
    <property type="entry name" value="GGDEF"/>
    <property type="match status" value="1"/>
</dbReference>
<organism evidence="5 6">
    <name type="scientific">Shewanella japonica</name>
    <dbReference type="NCBI Taxonomy" id="93973"/>
    <lineage>
        <taxon>Bacteria</taxon>
        <taxon>Pseudomonadati</taxon>
        <taxon>Pseudomonadota</taxon>
        <taxon>Gammaproteobacteria</taxon>
        <taxon>Alteromonadales</taxon>
        <taxon>Shewanellaceae</taxon>
        <taxon>Shewanella</taxon>
    </lineage>
</organism>
<feature type="domain" description="GGDEF" evidence="4">
    <location>
        <begin position="236"/>
        <end position="368"/>
    </location>
</feature>
<evidence type="ECO:0000313" key="6">
    <source>
        <dbReference type="Proteomes" id="UP000191820"/>
    </source>
</evidence>
<dbReference type="EC" id="2.7.7.65" evidence="1"/>
<dbReference type="Proteomes" id="UP000191820">
    <property type="component" value="Chromosome"/>
</dbReference>
<dbReference type="CDD" id="cd01949">
    <property type="entry name" value="GGDEF"/>
    <property type="match status" value="1"/>
</dbReference>
<accession>A0ABN4YDP7</accession>
<evidence type="ECO:0000256" key="2">
    <source>
        <dbReference type="ARBA" id="ARBA00034247"/>
    </source>
</evidence>
<dbReference type="SUPFAM" id="SSF55073">
    <property type="entry name" value="Nucleotide cyclase"/>
    <property type="match status" value="1"/>
</dbReference>
<keyword evidence="3" id="KW-0812">Transmembrane</keyword>
<dbReference type="InterPro" id="IPR050469">
    <property type="entry name" value="Diguanylate_Cyclase"/>
</dbReference>
<feature type="transmembrane region" description="Helical" evidence="3">
    <location>
        <begin position="60"/>
        <end position="79"/>
    </location>
</feature>
<protein>
    <recommendedName>
        <fullName evidence="1">diguanylate cyclase</fullName>
        <ecNumber evidence="1">2.7.7.65</ecNumber>
    </recommendedName>
</protein>
<keyword evidence="3" id="KW-1133">Transmembrane helix</keyword>
<comment type="catalytic activity">
    <reaction evidence="2">
        <text>2 GTP = 3',3'-c-di-GMP + 2 diphosphate</text>
        <dbReference type="Rhea" id="RHEA:24898"/>
        <dbReference type="ChEBI" id="CHEBI:33019"/>
        <dbReference type="ChEBI" id="CHEBI:37565"/>
        <dbReference type="ChEBI" id="CHEBI:58805"/>
        <dbReference type="EC" id="2.7.7.65"/>
    </reaction>
</comment>
<keyword evidence="6" id="KW-1185">Reference proteome</keyword>